<reference evidence="3" key="1">
    <citation type="submission" date="2017-01" db="EMBL/GenBank/DDBJ databases">
        <title>Comparative genomics of anhydrobiosis in the tardigrade Hypsibius dujardini.</title>
        <authorList>
            <person name="Yoshida Y."/>
            <person name="Koutsovoulos G."/>
            <person name="Laetsch D."/>
            <person name="Stevens L."/>
            <person name="Kumar S."/>
            <person name="Horikawa D."/>
            <person name="Ishino K."/>
            <person name="Komine S."/>
            <person name="Tomita M."/>
            <person name="Blaxter M."/>
            <person name="Arakawa K."/>
        </authorList>
    </citation>
    <scope>NUCLEOTIDE SEQUENCE [LARGE SCALE GENOMIC DNA]</scope>
    <source>
        <strain evidence="3">Z151</strain>
    </source>
</reference>
<dbReference type="AlphaFoldDB" id="A0A1W0WE69"/>
<name>A0A1W0WE69_HYPEX</name>
<comment type="caution">
    <text evidence="2">The sequence shown here is derived from an EMBL/GenBank/DDBJ whole genome shotgun (WGS) entry which is preliminary data.</text>
</comment>
<gene>
    <name evidence="2" type="ORF">BV898_12377</name>
</gene>
<protein>
    <recommendedName>
        <fullName evidence="4">Protein sleepless</fullName>
    </recommendedName>
</protein>
<evidence type="ECO:0000313" key="3">
    <source>
        <dbReference type="Proteomes" id="UP000192578"/>
    </source>
</evidence>
<sequence>MNSILIFVVTLAAVLHGALSLRCYSCKPEYASNCHYSYQQSVVQCGPRQDTCWKFTGNTTSNGIIYIGQETRMCAVKADLIRWSPGTLYANSCNTVYNIRSTDGQFFRGQICLCDRQDLCNYA</sequence>
<organism evidence="2 3">
    <name type="scientific">Hypsibius exemplaris</name>
    <name type="common">Freshwater tardigrade</name>
    <dbReference type="NCBI Taxonomy" id="2072580"/>
    <lineage>
        <taxon>Eukaryota</taxon>
        <taxon>Metazoa</taxon>
        <taxon>Ecdysozoa</taxon>
        <taxon>Tardigrada</taxon>
        <taxon>Eutardigrada</taxon>
        <taxon>Parachela</taxon>
        <taxon>Hypsibioidea</taxon>
        <taxon>Hypsibiidae</taxon>
        <taxon>Hypsibius</taxon>
    </lineage>
</organism>
<keyword evidence="3" id="KW-1185">Reference proteome</keyword>
<feature type="signal peptide" evidence="1">
    <location>
        <begin position="1"/>
        <end position="20"/>
    </location>
</feature>
<evidence type="ECO:0000256" key="1">
    <source>
        <dbReference type="SAM" id="SignalP"/>
    </source>
</evidence>
<accession>A0A1W0WE69</accession>
<proteinExistence type="predicted"/>
<feature type="chain" id="PRO_5012506489" description="Protein sleepless" evidence="1">
    <location>
        <begin position="21"/>
        <end position="123"/>
    </location>
</feature>
<dbReference type="EMBL" id="MTYJ01000124">
    <property type="protein sequence ID" value="OQV13423.1"/>
    <property type="molecule type" value="Genomic_DNA"/>
</dbReference>
<evidence type="ECO:0000313" key="2">
    <source>
        <dbReference type="EMBL" id="OQV13423.1"/>
    </source>
</evidence>
<keyword evidence="1" id="KW-0732">Signal</keyword>
<dbReference type="Proteomes" id="UP000192578">
    <property type="component" value="Unassembled WGS sequence"/>
</dbReference>
<evidence type="ECO:0008006" key="4">
    <source>
        <dbReference type="Google" id="ProtNLM"/>
    </source>
</evidence>